<gene>
    <name evidence="2" type="ORF">HNR73_006719</name>
</gene>
<reference evidence="2 3" key="1">
    <citation type="submission" date="2020-08" db="EMBL/GenBank/DDBJ databases">
        <title>Genomic Encyclopedia of Type Strains, Phase IV (KMG-IV): sequencing the most valuable type-strain genomes for metagenomic binning, comparative biology and taxonomic classification.</title>
        <authorList>
            <person name="Goeker M."/>
        </authorList>
    </citation>
    <scope>NUCLEOTIDE SEQUENCE [LARGE SCALE GENOMIC DNA]</scope>
    <source>
        <strain evidence="2 3">YIM 65646</strain>
    </source>
</reference>
<sequence>MALGQVYGSFMKALRPVFAIFLSVAFAIVVHLLADSLGEPFDVIITPIFFVGLFTAAFLKYPVLGVRRTRVGISIFAVVAIAGTWWLREYVGHSREVLVVGAAGALLFVCLVHDLQKILARNSRRRF</sequence>
<dbReference type="Proteomes" id="UP000548476">
    <property type="component" value="Unassembled WGS sequence"/>
</dbReference>
<evidence type="ECO:0000313" key="3">
    <source>
        <dbReference type="Proteomes" id="UP000548476"/>
    </source>
</evidence>
<comment type="caution">
    <text evidence="2">The sequence shown here is derived from an EMBL/GenBank/DDBJ whole genome shotgun (WGS) entry which is preliminary data.</text>
</comment>
<dbReference type="EMBL" id="JACHGT010000018">
    <property type="protein sequence ID" value="MBB6038833.1"/>
    <property type="molecule type" value="Genomic_DNA"/>
</dbReference>
<keyword evidence="1" id="KW-0812">Transmembrane</keyword>
<evidence type="ECO:0000256" key="1">
    <source>
        <dbReference type="SAM" id="Phobius"/>
    </source>
</evidence>
<feature type="transmembrane region" description="Helical" evidence="1">
    <location>
        <begin position="12"/>
        <end position="34"/>
    </location>
</feature>
<protein>
    <submittedName>
        <fullName evidence="2">Uncharacterized BrkB/YihY/UPF0761 family membrane protein</fullName>
    </submittedName>
</protein>
<evidence type="ECO:0000313" key="2">
    <source>
        <dbReference type="EMBL" id="MBB6038833.1"/>
    </source>
</evidence>
<dbReference type="RefSeq" id="WP_184791673.1">
    <property type="nucleotide sequence ID" value="NZ_BONT01000060.1"/>
</dbReference>
<organism evidence="2 3">
    <name type="scientific">Phytomonospora endophytica</name>
    <dbReference type="NCBI Taxonomy" id="714109"/>
    <lineage>
        <taxon>Bacteria</taxon>
        <taxon>Bacillati</taxon>
        <taxon>Actinomycetota</taxon>
        <taxon>Actinomycetes</taxon>
        <taxon>Micromonosporales</taxon>
        <taxon>Micromonosporaceae</taxon>
        <taxon>Phytomonospora</taxon>
    </lineage>
</organism>
<feature type="transmembrane region" description="Helical" evidence="1">
    <location>
        <begin position="97"/>
        <end position="115"/>
    </location>
</feature>
<feature type="transmembrane region" description="Helical" evidence="1">
    <location>
        <begin position="40"/>
        <end position="59"/>
    </location>
</feature>
<accession>A0A841FVP0</accession>
<proteinExistence type="predicted"/>
<feature type="transmembrane region" description="Helical" evidence="1">
    <location>
        <begin position="71"/>
        <end position="91"/>
    </location>
</feature>
<keyword evidence="3" id="KW-1185">Reference proteome</keyword>
<dbReference type="AlphaFoldDB" id="A0A841FVP0"/>
<keyword evidence="1" id="KW-1133">Transmembrane helix</keyword>
<name>A0A841FVP0_9ACTN</name>
<keyword evidence="1" id="KW-0472">Membrane</keyword>